<dbReference type="InterPro" id="IPR003838">
    <property type="entry name" value="ABC3_permease_C"/>
</dbReference>
<evidence type="ECO:0000313" key="8">
    <source>
        <dbReference type="EMBL" id="ARF70087.1"/>
    </source>
</evidence>
<sequence length="153" mass="15898">MSVTYIVIVLVLGAVILILLSSIAIRERKYEIGVLRAIGMKKRKVALGLWTEMIVITCICLVIGIGVGASITQPVTNSLLAGQIENAKAADNSAAQGKAVVVAGTGGNSLNNSIKPLEELNVSLGMDTLMEIIGISLLLASIAGITALSRITK</sequence>
<dbReference type="AlphaFoldDB" id="A0A1V0UY30"/>
<feature type="transmembrane region" description="Helical" evidence="6">
    <location>
        <begin position="6"/>
        <end position="25"/>
    </location>
</feature>
<comment type="subcellular location">
    <subcellularLocation>
        <location evidence="1">Cell membrane</location>
        <topology evidence="1">Multi-pass membrane protein</topology>
    </subcellularLocation>
</comment>
<reference evidence="8 9" key="1">
    <citation type="submission" date="2017-03" db="EMBL/GenBank/DDBJ databases">
        <title>Paenibacillus larvae genome sequencing.</title>
        <authorList>
            <person name="Dingman D.W."/>
        </authorList>
    </citation>
    <scope>NUCLEOTIDE SEQUENCE [LARGE SCALE GENOMIC DNA]</scope>
    <source>
        <strain evidence="8 9">SAG 10367</strain>
    </source>
</reference>
<evidence type="ECO:0000256" key="1">
    <source>
        <dbReference type="ARBA" id="ARBA00004651"/>
    </source>
</evidence>
<evidence type="ECO:0000256" key="4">
    <source>
        <dbReference type="ARBA" id="ARBA00022989"/>
    </source>
</evidence>
<accession>A0A1V0UY30</accession>
<gene>
    <name evidence="8" type="ORF">B7C51_22930</name>
</gene>
<evidence type="ECO:0000256" key="6">
    <source>
        <dbReference type="SAM" id="Phobius"/>
    </source>
</evidence>
<evidence type="ECO:0000256" key="3">
    <source>
        <dbReference type="ARBA" id="ARBA00022692"/>
    </source>
</evidence>
<dbReference type="Pfam" id="PF02687">
    <property type="entry name" value="FtsX"/>
    <property type="match status" value="1"/>
</dbReference>
<dbReference type="Proteomes" id="UP000192727">
    <property type="component" value="Chromosome"/>
</dbReference>
<keyword evidence="5 6" id="KW-0472">Membrane</keyword>
<dbReference type="GO" id="GO:0005886">
    <property type="term" value="C:plasma membrane"/>
    <property type="evidence" value="ECO:0007669"/>
    <property type="project" value="UniProtKB-SubCell"/>
</dbReference>
<protein>
    <recommendedName>
        <fullName evidence="7">ABC3 transporter permease C-terminal domain-containing protein</fullName>
    </recommendedName>
</protein>
<keyword evidence="2" id="KW-1003">Cell membrane</keyword>
<organism evidence="8 9">
    <name type="scientific">Paenibacillus larvae subsp. pulvifaciens</name>
    <dbReference type="NCBI Taxonomy" id="1477"/>
    <lineage>
        <taxon>Bacteria</taxon>
        <taxon>Bacillati</taxon>
        <taxon>Bacillota</taxon>
        <taxon>Bacilli</taxon>
        <taxon>Bacillales</taxon>
        <taxon>Paenibacillaceae</taxon>
        <taxon>Paenibacillus</taxon>
    </lineage>
</organism>
<feature type="transmembrane region" description="Helical" evidence="6">
    <location>
        <begin position="129"/>
        <end position="148"/>
    </location>
</feature>
<proteinExistence type="predicted"/>
<evidence type="ECO:0000259" key="7">
    <source>
        <dbReference type="Pfam" id="PF02687"/>
    </source>
</evidence>
<evidence type="ECO:0000256" key="5">
    <source>
        <dbReference type="ARBA" id="ARBA00023136"/>
    </source>
</evidence>
<feature type="transmembrane region" description="Helical" evidence="6">
    <location>
        <begin position="46"/>
        <end position="71"/>
    </location>
</feature>
<dbReference type="EMBL" id="CP020557">
    <property type="protein sequence ID" value="ARF70087.1"/>
    <property type="molecule type" value="Genomic_DNA"/>
</dbReference>
<evidence type="ECO:0000256" key="2">
    <source>
        <dbReference type="ARBA" id="ARBA00022475"/>
    </source>
</evidence>
<evidence type="ECO:0000313" key="9">
    <source>
        <dbReference type="Proteomes" id="UP000192727"/>
    </source>
</evidence>
<keyword evidence="4 6" id="KW-1133">Transmembrane helix</keyword>
<feature type="domain" description="ABC3 transporter permease C-terminal" evidence="7">
    <location>
        <begin position="5"/>
        <end position="153"/>
    </location>
</feature>
<name>A0A1V0UY30_9BACL</name>
<keyword evidence="3 6" id="KW-0812">Transmembrane</keyword>